<dbReference type="PANTHER" id="PTHR31084">
    <property type="entry name" value="ALPHA-L-FUCOSIDASE 2"/>
    <property type="match status" value="1"/>
</dbReference>
<proteinExistence type="predicted"/>
<gene>
    <name evidence="5" type="ORF">MW046_17200</name>
</gene>
<dbReference type="Gene3D" id="2.60.40.1180">
    <property type="entry name" value="Golgi alpha-mannosidase II"/>
    <property type="match status" value="1"/>
</dbReference>
<dbReference type="GeneID" id="71929821"/>
<dbReference type="SUPFAM" id="SSF48208">
    <property type="entry name" value="Six-hairpin glycosidases"/>
    <property type="match status" value="1"/>
</dbReference>
<dbReference type="GO" id="GO:0004560">
    <property type="term" value="F:alpha-L-fucosidase activity"/>
    <property type="evidence" value="ECO:0007669"/>
    <property type="project" value="TreeGrafter"/>
</dbReference>
<dbReference type="PANTHER" id="PTHR31084:SF0">
    <property type="entry name" value="ALPHA-L-FUCOSIDASE 2"/>
    <property type="match status" value="1"/>
</dbReference>
<dbReference type="InterPro" id="IPR008928">
    <property type="entry name" value="6-hairpin_glycosidase_sf"/>
</dbReference>
<evidence type="ECO:0000259" key="1">
    <source>
        <dbReference type="Pfam" id="PF07705"/>
    </source>
</evidence>
<dbReference type="InterPro" id="IPR013780">
    <property type="entry name" value="Glyco_hydro_b"/>
</dbReference>
<dbReference type="InterPro" id="IPR049053">
    <property type="entry name" value="AFCA-like_C"/>
</dbReference>
<dbReference type="FunFam" id="1.50.10.10:FF:000028">
    <property type="entry name" value="Alpha-L-fucosidase 2"/>
    <property type="match status" value="1"/>
</dbReference>
<keyword evidence="5" id="KW-0378">Hydrolase</keyword>
<evidence type="ECO:0000259" key="2">
    <source>
        <dbReference type="Pfam" id="PF14498"/>
    </source>
</evidence>
<evidence type="ECO:0000259" key="4">
    <source>
        <dbReference type="Pfam" id="PF22124"/>
    </source>
</evidence>
<dbReference type="InterPro" id="IPR027414">
    <property type="entry name" value="GH95_N_dom"/>
</dbReference>
<organism evidence="5 6">
    <name type="scientific">Halocatena salina</name>
    <dbReference type="NCBI Taxonomy" id="2934340"/>
    <lineage>
        <taxon>Archaea</taxon>
        <taxon>Methanobacteriati</taxon>
        <taxon>Methanobacteriota</taxon>
        <taxon>Stenosarchaea group</taxon>
        <taxon>Halobacteria</taxon>
        <taxon>Halobacteriales</taxon>
        <taxon>Natronomonadaceae</taxon>
        <taxon>Halocatena</taxon>
    </lineage>
</organism>
<dbReference type="RefSeq" id="WP_247995752.1">
    <property type="nucleotide sequence ID" value="NZ_CP096022.1"/>
</dbReference>
<evidence type="ECO:0000313" key="6">
    <source>
        <dbReference type="Proteomes" id="UP000831768"/>
    </source>
</evidence>
<feature type="domain" description="Alpha fucosidase A-like C-terminal" evidence="3">
    <location>
        <begin position="729"/>
        <end position="822"/>
    </location>
</feature>
<dbReference type="AlphaFoldDB" id="A0A8U0A9F2"/>
<dbReference type="InterPro" id="IPR054363">
    <property type="entry name" value="GH95_cat"/>
</dbReference>
<feature type="domain" description="Glycosyl hydrolase family 95 catalytic" evidence="4">
    <location>
        <begin position="324"/>
        <end position="725"/>
    </location>
</feature>
<feature type="domain" description="Glycosyl hydrolase family 95 N-terminal" evidence="2">
    <location>
        <begin position="59"/>
        <end position="304"/>
    </location>
</feature>
<feature type="domain" description="CARDB" evidence="1">
    <location>
        <begin position="834"/>
        <end position="930"/>
    </location>
</feature>
<dbReference type="Proteomes" id="UP000831768">
    <property type="component" value="Plasmid unnamed3"/>
</dbReference>
<keyword evidence="5" id="KW-0614">Plasmid</keyword>
<dbReference type="Pfam" id="PF07705">
    <property type="entry name" value="CARDB"/>
    <property type="match status" value="1"/>
</dbReference>
<dbReference type="EMBL" id="CP096022">
    <property type="protein sequence ID" value="UPM45098.1"/>
    <property type="molecule type" value="Genomic_DNA"/>
</dbReference>
<keyword evidence="6" id="KW-1185">Reference proteome</keyword>
<dbReference type="GO" id="GO:0005975">
    <property type="term" value="P:carbohydrate metabolic process"/>
    <property type="evidence" value="ECO:0007669"/>
    <property type="project" value="InterPro"/>
</dbReference>
<dbReference type="Gene3D" id="2.70.98.50">
    <property type="entry name" value="putative glycoside hydrolase family protein from bacillus halodurans"/>
    <property type="match status" value="1"/>
</dbReference>
<dbReference type="Gene3D" id="2.60.40.10">
    <property type="entry name" value="Immunoglobulins"/>
    <property type="match status" value="1"/>
</dbReference>
<evidence type="ECO:0000259" key="3">
    <source>
        <dbReference type="Pfam" id="PF21307"/>
    </source>
</evidence>
<dbReference type="Pfam" id="PF21307">
    <property type="entry name" value="Glyco_hydro_95_C"/>
    <property type="match status" value="1"/>
</dbReference>
<name>A0A8U0A9F2_9EURY</name>
<dbReference type="InterPro" id="IPR011635">
    <property type="entry name" value="CARDB"/>
</dbReference>
<protein>
    <submittedName>
        <fullName evidence="5">Glycoside hydrolase N-terminal domain-containing protein</fullName>
    </submittedName>
</protein>
<evidence type="ECO:0000313" key="5">
    <source>
        <dbReference type="EMBL" id="UPM45098.1"/>
    </source>
</evidence>
<sequence>MVIDQSAETAAQSNRCVGSGSEFSRRTMLAGIGALLFADRVASSTKGHKTDDGDETPKLWYTDPAEDWESEALPLGNGRMGAMVFGRTDQERIQLNEESLWAGSQHEPDGNDPMAAEVLSAVREHLLKGEHEQAETLIDPHMLGDPPDYETLIRPYQSFGDLFINVGHTDVVDYHRELDLDAGIARVRYRTGRTKYEREAFVSAPDDVLVVRLTARGPDPVSVSVSLTREQDAETVADGDDLVLRGQIQEDPSIGFDGPGVEFEGRLRAIPQTTGSVSTTDDRMDIEDRVGITLLFTGATGFRTTRDPEDTVEHLLEAAAAKPYEQLRSTHVTDHRALFRRVELDLGGTETPLPTDERLAAVQDGDIDPTLTELYFHYGRYLLMSSSRPNGRLPANLQGIWNKEMYPPWQSDYHMNINLQMNYWLADVCNLSECVQPLVDWLDTQREPGRKTASIHYGCDGFVDHVSSDVWGSTPPEGWFGAVWPMGAVWQCRLLWEHYAKTGDREFLRETGYPIMKDAARFVLDFLIEDDQGRLVTAPSNSPENSFINDDGYTALYDVAPTMDIQLIHDLFGHCIAAAETLDIDTSLSEELSEAVMRLPPYQIGTDGTLQEWIHDYEEANPGHRHFSHLFAFHPGDQFTLRETPVLSHAVRNALERRLEHGSGHTGWSRAWLINQWARFEDGESAHENLLALFRQSTLSNLFDTHPPFQIDGNFGGTAGIAEMLLHDHAGELSLLPALPDQWAEGEVKGLRARGVFEIDMEWSDGQLDTATIHSATGGECRVRTHDGVQLSIASVSHGNKPTVRRPAARVVEFSTEPGQTISLEADHVSVAALTIDSSEIELDQNEEHVRVTVRVRNIGTARSAATIVRLVNVSDERKPIGSDLSIPALAADETAVVDSELYTEKLLSGDNQLWALVDPERTIGELEQNAAVEAVGTVRIESGGTIETNSPN</sequence>
<geneLocation type="plasmid" evidence="5 6">
    <name>unnamed3</name>
</geneLocation>
<dbReference type="Gene3D" id="1.50.10.10">
    <property type="match status" value="1"/>
</dbReference>
<dbReference type="InterPro" id="IPR012341">
    <property type="entry name" value="6hp_glycosidase-like_sf"/>
</dbReference>
<dbReference type="Pfam" id="PF22124">
    <property type="entry name" value="Glyco_hydro_95_cat"/>
    <property type="match status" value="1"/>
</dbReference>
<dbReference type="Pfam" id="PF14498">
    <property type="entry name" value="Glyco_hyd_65N_2"/>
    <property type="match status" value="1"/>
</dbReference>
<dbReference type="InterPro" id="IPR013783">
    <property type="entry name" value="Ig-like_fold"/>
</dbReference>
<dbReference type="KEGG" id="haad:MW046_17200"/>
<accession>A0A8U0A9F2</accession>
<reference evidence="5" key="1">
    <citation type="submission" date="2022-04" db="EMBL/GenBank/DDBJ databases">
        <title>Halocatena sp. nov., isolated from a salt lake.</title>
        <authorList>
            <person name="Cui H.-L."/>
        </authorList>
    </citation>
    <scope>NUCLEOTIDE SEQUENCE</scope>
    <source>
        <strain evidence="5">AD-1</strain>
        <plasmid evidence="5">unnamed3</plasmid>
    </source>
</reference>